<evidence type="ECO:0000313" key="2">
    <source>
        <dbReference type="Proteomes" id="UP001501757"/>
    </source>
</evidence>
<gene>
    <name evidence="1" type="ORF">GCM10009092_25600</name>
</gene>
<reference evidence="1 2" key="1">
    <citation type="journal article" date="2019" name="Int. J. Syst. Evol. Microbiol.">
        <title>The Global Catalogue of Microorganisms (GCM) 10K type strain sequencing project: providing services to taxonomists for standard genome sequencing and annotation.</title>
        <authorList>
            <consortium name="The Broad Institute Genomics Platform"/>
            <consortium name="The Broad Institute Genome Sequencing Center for Infectious Disease"/>
            <person name="Wu L."/>
            <person name="Ma J."/>
        </authorList>
    </citation>
    <scope>NUCLEOTIDE SEQUENCE [LARGE SCALE GENOMIC DNA]</scope>
    <source>
        <strain evidence="1 2">JCM 13378</strain>
    </source>
</reference>
<organism evidence="1 2">
    <name type="scientific">Bowmanella denitrificans</name>
    <dbReference type="NCBI Taxonomy" id="366582"/>
    <lineage>
        <taxon>Bacteria</taxon>
        <taxon>Pseudomonadati</taxon>
        <taxon>Pseudomonadota</taxon>
        <taxon>Gammaproteobacteria</taxon>
        <taxon>Alteromonadales</taxon>
        <taxon>Alteromonadaceae</taxon>
        <taxon>Bowmanella</taxon>
    </lineage>
</organism>
<keyword evidence="2" id="KW-1185">Reference proteome</keyword>
<dbReference type="EMBL" id="BAAAEI010000014">
    <property type="protein sequence ID" value="GAA0360267.1"/>
    <property type="molecule type" value="Genomic_DNA"/>
</dbReference>
<protein>
    <submittedName>
        <fullName evidence="1">Uncharacterized protein</fullName>
    </submittedName>
</protein>
<accession>A0ABN0XBR9</accession>
<evidence type="ECO:0000313" key="1">
    <source>
        <dbReference type="EMBL" id="GAA0360267.1"/>
    </source>
</evidence>
<name>A0ABN0XBR9_9ALTE</name>
<dbReference type="RefSeq" id="WP_343845368.1">
    <property type="nucleotide sequence ID" value="NZ_BAAAEI010000014.1"/>
</dbReference>
<comment type="caution">
    <text evidence="1">The sequence shown here is derived from an EMBL/GenBank/DDBJ whole genome shotgun (WGS) entry which is preliminary data.</text>
</comment>
<dbReference type="Proteomes" id="UP001501757">
    <property type="component" value="Unassembled WGS sequence"/>
</dbReference>
<proteinExistence type="predicted"/>
<sequence length="106" mass="12026">MQGFITPLATLHKFQGFADKFLATPAGGIDDQWLKLAAKLSDIELSLIYHSFSAANGGLDYGREWDAQASVWYKRHYQFLLKLARYQADGFATDTSKLWLQMSVVY</sequence>